<reference evidence="4 5" key="1">
    <citation type="submission" date="2018-10" db="EMBL/GenBank/DDBJ databases">
        <title>Genomic Encyclopedia of Archaeal and Bacterial Type Strains, Phase II (KMG-II): from individual species to whole genera.</title>
        <authorList>
            <person name="Goeker M."/>
        </authorList>
    </citation>
    <scope>NUCLEOTIDE SEQUENCE [LARGE SCALE GENOMIC DNA]</scope>
    <source>
        <strain evidence="4 5">DSM 19727</strain>
    </source>
</reference>
<protein>
    <submittedName>
        <fullName evidence="4">FecR family protein</fullName>
    </submittedName>
</protein>
<proteinExistence type="predicted"/>
<sequence length="325" mass="37074">MTVADLIKFIERKGDAQFDQEVISWVNATPDNLALYSKTKAKHVIDTLDSISESTSTAENYADFVKKRKTRKKSFRYFLKIASILIVPFLLSTYIYFNFKEATPESAKIVYSSSVKEQKTVTLEDGTVIWLNAESKIVLDDNYNSKERRLKLYGEAFFDVVKNKNKPFIVETASGIRVKVLGTSFNIKSYSSEKSVETTLVTGKVELYNQKEDKALITLSPKQKATFSKKENELAVTQVNIENNIAWKSGQLIFDKTPLDEFALNIERWFDIKVVMKSDNFKGYSFSGKIEKTNSIQDIIKVLEVSSNLNCIYTENDKTLLIQSK</sequence>
<comment type="caution">
    <text evidence="4">The sequence shown here is derived from an EMBL/GenBank/DDBJ whole genome shotgun (WGS) entry which is preliminary data.</text>
</comment>
<evidence type="ECO:0000313" key="4">
    <source>
        <dbReference type="EMBL" id="RMA77690.1"/>
    </source>
</evidence>
<keyword evidence="5" id="KW-1185">Reference proteome</keyword>
<dbReference type="Gene3D" id="2.60.120.1440">
    <property type="match status" value="1"/>
</dbReference>
<accession>A0A3L9ZYZ5</accession>
<evidence type="ECO:0000259" key="3">
    <source>
        <dbReference type="Pfam" id="PF16344"/>
    </source>
</evidence>
<evidence type="ECO:0000259" key="2">
    <source>
        <dbReference type="Pfam" id="PF04773"/>
    </source>
</evidence>
<feature type="domain" description="Protein FecR C-terminal" evidence="3">
    <location>
        <begin position="252"/>
        <end position="319"/>
    </location>
</feature>
<dbReference type="InterPro" id="IPR012373">
    <property type="entry name" value="Ferrdict_sens_TM"/>
</dbReference>
<evidence type="ECO:0000256" key="1">
    <source>
        <dbReference type="SAM" id="Phobius"/>
    </source>
</evidence>
<dbReference type="EMBL" id="REFH01000007">
    <property type="protein sequence ID" value="RMA77690.1"/>
    <property type="molecule type" value="Genomic_DNA"/>
</dbReference>
<dbReference type="RefSeq" id="WP_121923839.1">
    <property type="nucleotide sequence ID" value="NZ_CBCSGA010000019.1"/>
</dbReference>
<dbReference type="PANTHER" id="PTHR30273:SF2">
    <property type="entry name" value="PROTEIN FECR"/>
    <property type="match status" value="1"/>
</dbReference>
<dbReference type="Gene3D" id="3.55.50.30">
    <property type="match status" value="1"/>
</dbReference>
<organism evidence="4 5">
    <name type="scientific">Flavobacterium weaverense</name>
    <dbReference type="NCBI Taxonomy" id="271156"/>
    <lineage>
        <taxon>Bacteria</taxon>
        <taxon>Pseudomonadati</taxon>
        <taxon>Bacteroidota</taxon>
        <taxon>Flavobacteriia</taxon>
        <taxon>Flavobacteriales</taxon>
        <taxon>Flavobacteriaceae</taxon>
        <taxon>Flavobacterium</taxon>
    </lineage>
</organism>
<dbReference type="PIRSF" id="PIRSF018266">
    <property type="entry name" value="FecR"/>
    <property type="match status" value="1"/>
</dbReference>
<keyword evidence="1" id="KW-0472">Membrane</keyword>
<evidence type="ECO:0000313" key="5">
    <source>
        <dbReference type="Proteomes" id="UP000280368"/>
    </source>
</evidence>
<dbReference type="AlphaFoldDB" id="A0A3L9ZYZ5"/>
<dbReference type="Proteomes" id="UP000280368">
    <property type="component" value="Unassembled WGS sequence"/>
</dbReference>
<dbReference type="InterPro" id="IPR032508">
    <property type="entry name" value="FecR_C"/>
</dbReference>
<dbReference type="InterPro" id="IPR006860">
    <property type="entry name" value="FecR"/>
</dbReference>
<feature type="domain" description="FecR protein" evidence="2">
    <location>
        <begin position="111"/>
        <end position="206"/>
    </location>
</feature>
<dbReference type="OrthoDB" id="649666at2"/>
<gene>
    <name evidence="4" type="ORF">BC961_0031</name>
</gene>
<keyword evidence="1" id="KW-0812">Transmembrane</keyword>
<dbReference type="PANTHER" id="PTHR30273">
    <property type="entry name" value="PERIPLASMIC SIGNAL SENSOR AND SIGMA FACTOR ACTIVATOR FECR-RELATED"/>
    <property type="match status" value="1"/>
</dbReference>
<feature type="transmembrane region" description="Helical" evidence="1">
    <location>
        <begin position="77"/>
        <end position="97"/>
    </location>
</feature>
<keyword evidence="1" id="KW-1133">Transmembrane helix</keyword>
<dbReference type="Pfam" id="PF04773">
    <property type="entry name" value="FecR"/>
    <property type="match status" value="1"/>
</dbReference>
<dbReference type="Pfam" id="PF16344">
    <property type="entry name" value="FecR_C"/>
    <property type="match status" value="1"/>
</dbReference>
<dbReference type="GO" id="GO:0016989">
    <property type="term" value="F:sigma factor antagonist activity"/>
    <property type="evidence" value="ECO:0007669"/>
    <property type="project" value="TreeGrafter"/>
</dbReference>
<name>A0A3L9ZYZ5_9FLAO</name>